<organism evidence="1 2">
    <name type="scientific">Colletotrichum salicis</name>
    <dbReference type="NCBI Taxonomy" id="1209931"/>
    <lineage>
        <taxon>Eukaryota</taxon>
        <taxon>Fungi</taxon>
        <taxon>Dikarya</taxon>
        <taxon>Ascomycota</taxon>
        <taxon>Pezizomycotina</taxon>
        <taxon>Sordariomycetes</taxon>
        <taxon>Hypocreomycetidae</taxon>
        <taxon>Glomerellales</taxon>
        <taxon>Glomerellaceae</taxon>
        <taxon>Colletotrichum</taxon>
        <taxon>Colletotrichum acutatum species complex</taxon>
    </lineage>
</organism>
<dbReference type="STRING" id="1209931.A0A135SUA7"/>
<evidence type="ECO:0000313" key="1">
    <source>
        <dbReference type="EMBL" id="KXH39441.1"/>
    </source>
</evidence>
<dbReference type="AlphaFoldDB" id="A0A135SUA7"/>
<dbReference type="EMBL" id="JFFI01002230">
    <property type="protein sequence ID" value="KXH39441.1"/>
    <property type="molecule type" value="Genomic_DNA"/>
</dbReference>
<accession>A0A135SUA7</accession>
<reference evidence="1 2" key="1">
    <citation type="submission" date="2014-02" db="EMBL/GenBank/DDBJ databases">
        <title>The genome sequence of Colletotrichum salicis CBS 607.94.</title>
        <authorList>
            <person name="Baroncelli R."/>
            <person name="Thon M.R."/>
        </authorList>
    </citation>
    <scope>NUCLEOTIDE SEQUENCE [LARGE SCALE GENOMIC DNA]</scope>
    <source>
        <strain evidence="1 2">CBS 607.94</strain>
    </source>
</reference>
<keyword evidence="2" id="KW-1185">Reference proteome</keyword>
<dbReference type="OrthoDB" id="4833365at2759"/>
<comment type="caution">
    <text evidence="1">The sequence shown here is derived from an EMBL/GenBank/DDBJ whole genome shotgun (WGS) entry which is preliminary data.</text>
</comment>
<gene>
    <name evidence="1" type="ORF">CSAL01_13771</name>
</gene>
<protein>
    <submittedName>
        <fullName evidence="1">Transposase</fullName>
    </submittedName>
</protein>
<sequence>MSKPLTNSMVLPSQATWASATSVVDWSTPRKASELSGHLKLFTELSPDHNTRRLLFRKVKKALSEQAFHLATSRHQVRVLEAKVERIRPRKKKSIPTDPNTKFANIWNIQRAQEDSGDRLVSPSRLAGVELPRENNDCIIVAVEGS</sequence>
<dbReference type="Proteomes" id="UP000070121">
    <property type="component" value="Unassembled WGS sequence"/>
</dbReference>
<name>A0A135SUA7_9PEZI</name>
<proteinExistence type="predicted"/>
<evidence type="ECO:0000313" key="2">
    <source>
        <dbReference type="Proteomes" id="UP000070121"/>
    </source>
</evidence>